<sequence>MTSSSSFSSPSRKVPNPNTQPAFLASTQSGIRALTKIACNRLQKEFAEWQVNPPAGFKHRVTDNLQRCPPGLSFYPIDQYRLLVWEASSQS</sequence>
<dbReference type="Proteomes" id="UP001054889">
    <property type="component" value="Unassembled WGS sequence"/>
</dbReference>
<dbReference type="AlphaFoldDB" id="A0AAV5CD76"/>
<evidence type="ECO:0000313" key="2">
    <source>
        <dbReference type="EMBL" id="GJM96194.1"/>
    </source>
</evidence>
<feature type="region of interest" description="Disordered" evidence="1">
    <location>
        <begin position="1"/>
        <end position="24"/>
    </location>
</feature>
<comment type="caution">
    <text evidence="2">The sequence shown here is derived from an EMBL/GenBank/DDBJ whole genome shotgun (WGS) entry which is preliminary data.</text>
</comment>
<proteinExistence type="predicted"/>
<gene>
    <name evidence="2" type="primary">ga13010</name>
    <name evidence="2" type="ORF">PR202_ga13010</name>
</gene>
<dbReference type="EMBL" id="BQKI01000006">
    <property type="protein sequence ID" value="GJM96194.1"/>
    <property type="molecule type" value="Genomic_DNA"/>
</dbReference>
<reference evidence="2" key="1">
    <citation type="journal article" date="2018" name="DNA Res.">
        <title>Multiple hybrid de novo genome assembly of finger millet, an orphan allotetraploid crop.</title>
        <authorList>
            <person name="Hatakeyama M."/>
            <person name="Aluri S."/>
            <person name="Balachadran M.T."/>
            <person name="Sivarajan S.R."/>
            <person name="Patrignani A."/>
            <person name="Gruter S."/>
            <person name="Poveda L."/>
            <person name="Shimizu-Inatsugi R."/>
            <person name="Baeten J."/>
            <person name="Francoijs K.J."/>
            <person name="Nataraja K.N."/>
            <person name="Reddy Y.A.N."/>
            <person name="Phadnis S."/>
            <person name="Ravikumar R.L."/>
            <person name="Schlapbach R."/>
            <person name="Sreeman S.M."/>
            <person name="Shimizu K.K."/>
        </authorList>
    </citation>
    <scope>NUCLEOTIDE SEQUENCE</scope>
</reference>
<reference evidence="2" key="2">
    <citation type="submission" date="2021-12" db="EMBL/GenBank/DDBJ databases">
        <title>Resequencing data analysis of finger millet.</title>
        <authorList>
            <person name="Hatakeyama M."/>
            <person name="Aluri S."/>
            <person name="Balachadran M.T."/>
            <person name="Sivarajan S.R."/>
            <person name="Poveda L."/>
            <person name="Shimizu-Inatsugi R."/>
            <person name="Schlapbach R."/>
            <person name="Sreeman S.M."/>
            <person name="Shimizu K.K."/>
        </authorList>
    </citation>
    <scope>NUCLEOTIDE SEQUENCE</scope>
</reference>
<feature type="compositionally biased region" description="Low complexity" evidence="1">
    <location>
        <begin position="1"/>
        <end position="11"/>
    </location>
</feature>
<evidence type="ECO:0000313" key="3">
    <source>
        <dbReference type="Proteomes" id="UP001054889"/>
    </source>
</evidence>
<keyword evidence="3" id="KW-1185">Reference proteome</keyword>
<name>A0AAV5CD76_ELECO</name>
<evidence type="ECO:0000256" key="1">
    <source>
        <dbReference type="SAM" id="MobiDB-lite"/>
    </source>
</evidence>
<accession>A0AAV5CD76</accession>
<protein>
    <submittedName>
        <fullName evidence="2">Uncharacterized protein</fullName>
    </submittedName>
</protein>
<organism evidence="2 3">
    <name type="scientific">Eleusine coracana subsp. coracana</name>
    <dbReference type="NCBI Taxonomy" id="191504"/>
    <lineage>
        <taxon>Eukaryota</taxon>
        <taxon>Viridiplantae</taxon>
        <taxon>Streptophyta</taxon>
        <taxon>Embryophyta</taxon>
        <taxon>Tracheophyta</taxon>
        <taxon>Spermatophyta</taxon>
        <taxon>Magnoliopsida</taxon>
        <taxon>Liliopsida</taxon>
        <taxon>Poales</taxon>
        <taxon>Poaceae</taxon>
        <taxon>PACMAD clade</taxon>
        <taxon>Chloridoideae</taxon>
        <taxon>Cynodonteae</taxon>
        <taxon>Eleusininae</taxon>
        <taxon>Eleusine</taxon>
    </lineage>
</organism>